<feature type="coiled-coil region" evidence="3">
    <location>
        <begin position="308"/>
        <end position="344"/>
    </location>
</feature>
<protein>
    <submittedName>
        <fullName evidence="5">Structural maintenance of chromosome protein 1</fullName>
    </submittedName>
</protein>
<evidence type="ECO:0000256" key="1">
    <source>
        <dbReference type="ARBA" id="ARBA00004123"/>
    </source>
</evidence>
<dbReference type="Pfam" id="PF06470">
    <property type="entry name" value="SMC_hinge"/>
    <property type="match status" value="1"/>
</dbReference>
<dbReference type="PANTHER" id="PTHR18937">
    <property type="entry name" value="STRUCTURAL MAINTENANCE OF CHROMOSOMES SMC FAMILY MEMBER"/>
    <property type="match status" value="1"/>
</dbReference>
<name>A0A0R0M3P6_9MICR</name>
<dbReference type="AlphaFoldDB" id="A0A0R0M3P6"/>
<reference evidence="5 6" key="1">
    <citation type="submission" date="2015-07" db="EMBL/GenBank/DDBJ databases">
        <title>The genome of Pseudoloma neurophilia, a relevant intracellular parasite of the zebrafish.</title>
        <authorList>
            <person name="Ndikumana S."/>
            <person name="Pelin A."/>
            <person name="Sanders J."/>
            <person name="Corradi N."/>
        </authorList>
    </citation>
    <scope>NUCLEOTIDE SEQUENCE [LARGE SCALE GENOMIC DNA]</scope>
    <source>
        <strain evidence="5 6">MK1</strain>
    </source>
</reference>
<feature type="coiled-coil region" evidence="3">
    <location>
        <begin position="726"/>
        <end position="808"/>
    </location>
</feature>
<evidence type="ECO:0000256" key="3">
    <source>
        <dbReference type="SAM" id="Coils"/>
    </source>
</evidence>
<comment type="subcellular location">
    <subcellularLocation>
        <location evidence="1">Nucleus</location>
    </subcellularLocation>
</comment>
<dbReference type="GO" id="GO:0005694">
    <property type="term" value="C:chromosome"/>
    <property type="evidence" value="ECO:0007669"/>
    <property type="project" value="InterPro"/>
</dbReference>
<evidence type="ECO:0000256" key="2">
    <source>
        <dbReference type="ARBA" id="ARBA00023054"/>
    </source>
</evidence>
<evidence type="ECO:0000259" key="4">
    <source>
        <dbReference type="SMART" id="SM00968"/>
    </source>
</evidence>
<dbReference type="InterPro" id="IPR010935">
    <property type="entry name" value="SMC_hinge"/>
</dbReference>
<dbReference type="GO" id="GO:0005524">
    <property type="term" value="F:ATP binding"/>
    <property type="evidence" value="ECO:0007669"/>
    <property type="project" value="InterPro"/>
</dbReference>
<dbReference type="GO" id="GO:0005634">
    <property type="term" value="C:nucleus"/>
    <property type="evidence" value="ECO:0007669"/>
    <property type="project" value="UniProtKB-SubCell"/>
</dbReference>
<dbReference type="OrthoDB" id="5575062at2759"/>
<dbReference type="InterPro" id="IPR036277">
    <property type="entry name" value="SMC_hinge_sf"/>
</dbReference>
<proteinExistence type="predicted"/>
<sequence>MTIKSLKLVNFKSHKNTTIEFTHYTCLIGLNGSGKSNVLDALKFVFCHEFPGENENNSERPIVRKSEQNEMNTKKELFKNQYYHNGTNNVEVEAVFEKATDRIVLKRKVQKSGDTEKETFFLNSESVSLKMYKDFITTLKLDYSIISQNSSSRIQIFDNLAFHIEHISGSIKYKKSYDDITARIKQETSALKTIFKKIKIRTQNIEKSELVTQKQKELDDLQTRKMNLEKDLYFIKLQIRDREIFVYERELEELDQEISIKKREIHLLEESTKKVRDEINKNQIEYLEIKNNYKKTISAENENLPLLKQQKEKELKQLSSTIAKMEKETNNKENEKALKKIREQYYTLLHTFKLNNSDLIKREQILSESHQKTIQNEKSLQKINKNIEKNKKLHQGKNLRLEELKTKVQPVDLQKYNDLKNKERELNDILSFYLIHKNNIKIESSKSQIIETLQALFSGVKGKISDLIKINQQKYKIAIQSFLTNKNAIVVDTKETAIKCINYLESKKLCRLTFYCIDSFKHTSKEIESPEHAFVVSAIDCVTFSDDLKPIISYFLENCYILMDNSRKEEVLTEIGDQKIKLATLQGTVFQNNYITGGPVTVNLDSNIITELNQISEKIQALDHISVVVERIDEIKEEIKILTIETSELMKEQERLTDNNQKMIKDLREYEEVQNLIINLKNNQFAPLLKDNFQTLDDLETFLDSEKIEKNKNEKKGILDGLIFEKNTLLNEIKDIDQRITAISNERNLKKNFFRISQAIQDLRNKFENQRQENEEATAYLSEKVKRQLFLRDQIEKLQIEKEEITQEALIDEIIDIEPHLEMVSLSADRLSSSLRSSQSVASGKQQIAQKENELALIKSKIDEIYAFCAPTTKTNKAEAETLKKFNQEYEKKKFELRKIREVLRDIRKKRLDLFFDCFNSLVDILTKIMACFNQTAQLICNNKIEPYLKDIKYFILKDQVTPFESLSGGEKALALFAFIFSINIWKGSSFCFFDEIDAALDKEYAIKLSEMLDSNELHNQVETVDQSFEASRIGRNFLKKLQIICISHKKDFFLHSDSLIGVYKDMKESRVIGYAFN</sequence>
<dbReference type="InterPro" id="IPR003395">
    <property type="entry name" value="RecF/RecN/SMC_N"/>
</dbReference>
<keyword evidence="6" id="KW-1185">Reference proteome</keyword>
<gene>
    <name evidence="5" type="ORF">M153_1570009163</name>
</gene>
<dbReference type="Proteomes" id="UP000051530">
    <property type="component" value="Unassembled WGS sequence"/>
</dbReference>
<dbReference type="SMART" id="SM00968">
    <property type="entry name" value="SMC_hinge"/>
    <property type="match status" value="1"/>
</dbReference>
<dbReference type="SUPFAM" id="SSF75553">
    <property type="entry name" value="Smc hinge domain"/>
    <property type="match status" value="1"/>
</dbReference>
<feature type="domain" description="SMC hinge" evidence="4">
    <location>
        <begin position="458"/>
        <end position="572"/>
    </location>
</feature>
<feature type="coiled-coil region" evidence="3">
    <location>
        <begin position="211"/>
        <end position="271"/>
    </location>
</feature>
<keyword evidence="2 3" id="KW-0175">Coiled coil</keyword>
<dbReference type="EMBL" id="LGUB01000036">
    <property type="protein sequence ID" value="KRH94741.1"/>
    <property type="molecule type" value="Genomic_DNA"/>
</dbReference>
<dbReference type="Pfam" id="PF02463">
    <property type="entry name" value="SMC_N"/>
    <property type="match status" value="1"/>
</dbReference>
<dbReference type="Gene3D" id="3.40.50.300">
    <property type="entry name" value="P-loop containing nucleotide triphosphate hydrolases"/>
    <property type="match status" value="2"/>
</dbReference>
<comment type="caution">
    <text evidence="5">The sequence shown here is derived from an EMBL/GenBank/DDBJ whole genome shotgun (WGS) entry which is preliminary data.</text>
</comment>
<dbReference type="InterPro" id="IPR027417">
    <property type="entry name" value="P-loop_NTPase"/>
</dbReference>
<evidence type="ECO:0000313" key="6">
    <source>
        <dbReference type="Proteomes" id="UP000051530"/>
    </source>
</evidence>
<evidence type="ECO:0000313" key="5">
    <source>
        <dbReference type="EMBL" id="KRH94741.1"/>
    </source>
</evidence>
<organism evidence="5 6">
    <name type="scientific">Pseudoloma neurophilia</name>
    <dbReference type="NCBI Taxonomy" id="146866"/>
    <lineage>
        <taxon>Eukaryota</taxon>
        <taxon>Fungi</taxon>
        <taxon>Fungi incertae sedis</taxon>
        <taxon>Microsporidia</taxon>
        <taxon>Pseudoloma</taxon>
    </lineage>
</organism>
<dbReference type="Gene3D" id="3.30.70.1620">
    <property type="match status" value="1"/>
</dbReference>
<accession>A0A0R0M3P6</accession>
<dbReference type="Gene3D" id="1.20.1060.20">
    <property type="match status" value="1"/>
</dbReference>
<dbReference type="SUPFAM" id="SSF52540">
    <property type="entry name" value="P-loop containing nucleoside triphosphate hydrolases"/>
    <property type="match status" value="2"/>
</dbReference>
<dbReference type="VEuPathDB" id="MicrosporidiaDB:M153_1570009163"/>
<feature type="coiled-coil region" evidence="3">
    <location>
        <begin position="632"/>
        <end position="673"/>
    </location>
</feature>
<dbReference type="GO" id="GO:0051276">
    <property type="term" value="P:chromosome organization"/>
    <property type="evidence" value="ECO:0007669"/>
    <property type="project" value="InterPro"/>
</dbReference>